<keyword evidence="1" id="KW-0808">Transferase</keyword>
<reference evidence="1 2" key="1">
    <citation type="submission" date="2019-03" db="EMBL/GenBank/DDBJ databases">
        <title>Genomic Encyclopedia of Type Strains, Phase IV (KMG-IV): sequencing the most valuable type-strain genomes for metagenomic binning, comparative biology and taxonomic classification.</title>
        <authorList>
            <person name="Goeker M."/>
        </authorList>
    </citation>
    <scope>NUCLEOTIDE SEQUENCE [LARGE SCALE GENOMIC DNA]</scope>
    <source>
        <strain evidence="1 2">DSM 19610</strain>
    </source>
</reference>
<dbReference type="PANTHER" id="PTHR32175:SF26">
    <property type="entry name" value="PROTEIN, PUTATIVE, EXPRESSED-RELATED"/>
    <property type="match status" value="1"/>
</dbReference>
<dbReference type="PANTHER" id="PTHR32175">
    <property type="entry name" value="PROTEIN, PUTATIVE, EXPRESSED-RELATED"/>
    <property type="match status" value="1"/>
</dbReference>
<protein>
    <submittedName>
        <fullName evidence="1">Sulfotransferase domain-containing protein</fullName>
    </submittedName>
</protein>
<dbReference type="Gene3D" id="3.40.50.300">
    <property type="entry name" value="P-loop containing nucleotide triphosphate hydrolases"/>
    <property type="match status" value="1"/>
</dbReference>
<dbReference type="AlphaFoldDB" id="A0A4R1HGP8"/>
<dbReference type="InterPro" id="IPR052796">
    <property type="entry name" value="Nod_factor_sulfotransferase"/>
</dbReference>
<name>A0A4R1HGP8_9GAMM</name>
<dbReference type="SUPFAM" id="SSF52540">
    <property type="entry name" value="P-loop containing nucleoside triphosphate hydrolases"/>
    <property type="match status" value="1"/>
</dbReference>
<accession>A0A4R1HGP8</accession>
<proteinExistence type="predicted"/>
<dbReference type="RefSeq" id="WP_132974149.1">
    <property type="nucleotide sequence ID" value="NZ_SMFX01000001.1"/>
</dbReference>
<dbReference type="InterPro" id="IPR027417">
    <property type="entry name" value="P-loop_NTPase"/>
</dbReference>
<dbReference type="Proteomes" id="UP000295707">
    <property type="component" value="Unassembled WGS sequence"/>
</dbReference>
<dbReference type="GO" id="GO:0016740">
    <property type="term" value="F:transferase activity"/>
    <property type="evidence" value="ECO:0007669"/>
    <property type="project" value="UniProtKB-KW"/>
</dbReference>
<sequence length="252" mass="29117">MEKFVILSDRRSGTTLLIDALTSHPDVSCVKRAFGQERRIKNPTPDHHSGTFFLYRTANLTRRLQFHFQRVDLIRGFLNDEIFASPPDKSVKGFRLIYAQAEQYPELVKLLQSEQLKVIHLVRENILKTYISTITAPLHKMHHPRTGDTIKIVTIRLDPAETLAQLEKRAGQIQRMRNIFSSAPYLEVSYENFSADREKESERILPFLGLHNESPLHSDLVKINPDSLRDIIENYSEIEDALKNTAFEHLLS</sequence>
<evidence type="ECO:0000313" key="1">
    <source>
        <dbReference type="EMBL" id="TCK19460.1"/>
    </source>
</evidence>
<gene>
    <name evidence="1" type="ORF">DFR30_2771</name>
</gene>
<dbReference type="EMBL" id="SMFX01000001">
    <property type="protein sequence ID" value="TCK19460.1"/>
    <property type="molecule type" value="Genomic_DNA"/>
</dbReference>
<comment type="caution">
    <text evidence="1">The sequence shown here is derived from an EMBL/GenBank/DDBJ whole genome shotgun (WGS) entry which is preliminary data.</text>
</comment>
<evidence type="ECO:0000313" key="2">
    <source>
        <dbReference type="Proteomes" id="UP000295707"/>
    </source>
</evidence>
<organism evidence="1 2">
    <name type="scientific">Thiogranum longum</name>
    <dbReference type="NCBI Taxonomy" id="1537524"/>
    <lineage>
        <taxon>Bacteria</taxon>
        <taxon>Pseudomonadati</taxon>
        <taxon>Pseudomonadota</taxon>
        <taxon>Gammaproteobacteria</taxon>
        <taxon>Chromatiales</taxon>
        <taxon>Ectothiorhodospiraceae</taxon>
        <taxon>Thiogranum</taxon>
    </lineage>
</organism>
<dbReference type="Pfam" id="PF13469">
    <property type="entry name" value="Sulfotransfer_3"/>
    <property type="match status" value="1"/>
</dbReference>
<dbReference type="OrthoDB" id="7845842at2"/>
<keyword evidence="2" id="KW-1185">Reference proteome</keyword>